<keyword evidence="3 6" id="KW-0694">RNA-binding</keyword>
<keyword evidence="2 6" id="KW-0699">rRNA-binding</keyword>
<evidence type="ECO:0000259" key="9">
    <source>
        <dbReference type="SMART" id="SM01390"/>
    </source>
</evidence>
<dbReference type="GO" id="GO:0015935">
    <property type="term" value="C:small ribosomal subunit"/>
    <property type="evidence" value="ECO:0007669"/>
    <property type="project" value="InterPro"/>
</dbReference>
<dbReference type="HAMAP" id="MF_01306_A">
    <property type="entry name" value="Ribosomal_uS4_A"/>
    <property type="match status" value="1"/>
</dbReference>
<organism evidence="10 11">
    <name type="scientific">Candidatus Iainarchaeum sp</name>
    <dbReference type="NCBI Taxonomy" id="3101447"/>
    <lineage>
        <taxon>Archaea</taxon>
        <taxon>Candidatus Iainarchaeota</taxon>
        <taxon>Candidatus Iainarchaeia</taxon>
        <taxon>Candidatus Iainarchaeales</taxon>
        <taxon>Candidatus Iainarchaeaceae</taxon>
        <taxon>Candidatus Iainarchaeum</taxon>
    </lineage>
</organism>
<feature type="domain" description="RNA-binding S4" evidence="8">
    <location>
        <begin position="103"/>
        <end position="171"/>
    </location>
</feature>
<evidence type="ECO:0000256" key="1">
    <source>
        <dbReference type="ARBA" id="ARBA00007465"/>
    </source>
</evidence>
<dbReference type="GO" id="GO:0019843">
    <property type="term" value="F:rRNA binding"/>
    <property type="evidence" value="ECO:0007669"/>
    <property type="project" value="UniProtKB-UniRule"/>
</dbReference>
<dbReference type="InterPro" id="IPR018079">
    <property type="entry name" value="Ribosomal_uS4_CS"/>
</dbReference>
<feature type="domain" description="Small ribosomal subunit protein uS4 N-terminal" evidence="9">
    <location>
        <begin position="5"/>
        <end position="102"/>
    </location>
</feature>
<evidence type="ECO:0000256" key="2">
    <source>
        <dbReference type="ARBA" id="ARBA00022730"/>
    </source>
</evidence>
<dbReference type="GO" id="GO:0003735">
    <property type="term" value="F:structural constituent of ribosome"/>
    <property type="evidence" value="ECO:0007669"/>
    <property type="project" value="InterPro"/>
</dbReference>
<dbReference type="SUPFAM" id="SSF55174">
    <property type="entry name" value="Alpha-L RNA-binding motif"/>
    <property type="match status" value="1"/>
</dbReference>
<evidence type="ECO:0000259" key="8">
    <source>
        <dbReference type="SMART" id="SM00363"/>
    </source>
</evidence>
<dbReference type="PROSITE" id="PS50889">
    <property type="entry name" value="S4"/>
    <property type="match status" value="1"/>
</dbReference>
<dbReference type="PANTHER" id="PTHR11831">
    <property type="entry name" value="30S 40S RIBOSOMAL PROTEIN"/>
    <property type="match status" value="1"/>
</dbReference>
<accession>A0A7J4IZH8</accession>
<comment type="function">
    <text evidence="6">With S5 and S12 plays an important role in translational accuracy.</text>
</comment>
<dbReference type="SMART" id="SM00363">
    <property type="entry name" value="S4"/>
    <property type="match status" value="1"/>
</dbReference>
<reference evidence="11" key="1">
    <citation type="journal article" date="2020" name="bioRxiv">
        <title>A rank-normalized archaeal taxonomy based on genome phylogeny resolves widespread incomplete and uneven classifications.</title>
        <authorList>
            <person name="Rinke C."/>
            <person name="Chuvochina M."/>
            <person name="Mussig A.J."/>
            <person name="Chaumeil P.-A."/>
            <person name="Waite D.W."/>
            <person name="Whitman W.B."/>
            <person name="Parks D.H."/>
            <person name="Hugenholtz P."/>
        </authorList>
    </citation>
    <scope>NUCLEOTIDE SEQUENCE [LARGE SCALE GENOMIC DNA]</scope>
</reference>
<feature type="compositionally biased region" description="Basic and acidic residues" evidence="7">
    <location>
        <begin position="166"/>
        <end position="179"/>
    </location>
</feature>
<dbReference type="PROSITE" id="PS00632">
    <property type="entry name" value="RIBOSOMAL_S4"/>
    <property type="match status" value="1"/>
</dbReference>
<dbReference type="EMBL" id="DUGC01000104">
    <property type="protein sequence ID" value="HIH10294.1"/>
    <property type="molecule type" value="Genomic_DNA"/>
</dbReference>
<dbReference type="GO" id="GO:0042274">
    <property type="term" value="P:ribosomal small subunit biogenesis"/>
    <property type="evidence" value="ECO:0007669"/>
    <property type="project" value="TreeGrafter"/>
</dbReference>
<dbReference type="CDD" id="cd00165">
    <property type="entry name" value="S4"/>
    <property type="match status" value="1"/>
</dbReference>
<sequence>MGQPKKMRKQYETPRKQWDKQLLAREGKLVEFYGLKNKHELRKLETWMKYKRQAAKGLLALPLEKRQQRQEELMSGLRKIGLVKTEATLDDVLGLTVEAILEKRLQTMVLRKGLANTSKQARQFVVHGHIAINGRKVDTPGYVVPVSEVSGISWYKRPIKIETEAPKKDLRREFEESAGKPEGNAEAQVIEEKTQGKETAGGLSG</sequence>
<evidence type="ECO:0000256" key="5">
    <source>
        <dbReference type="ARBA" id="ARBA00023274"/>
    </source>
</evidence>
<feature type="region of interest" description="Disordered" evidence="7">
    <location>
        <begin position="166"/>
        <end position="205"/>
    </location>
</feature>
<gene>
    <name evidence="6" type="primary">rps4</name>
    <name evidence="10" type="ORF">HA254_06545</name>
</gene>
<dbReference type="InterPro" id="IPR002942">
    <property type="entry name" value="S4_RNA-bd"/>
</dbReference>
<keyword evidence="5 6" id="KW-0687">Ribonucleoprotein</keyword>
<dbReference type="InterPro" id="IPR001912">
    <property type="entry name" value="Ribosomal_uS4_N"/>
</dbReference>
<evidence type="ECO:0000256" key="7">
    <source>
        <dbReference type="SAM" id="MobiDB-lite"/>
    </source>
</evidence>
<evidence type="ECO:0000256" key="6">
    <source>
        <dbReference type="HAMAP-Rule" id="MF_01306"/>
    </source>
</evidence>
<dbReference type="Pfam" id="PF01479">
    <property type="entry name" value="S4"/>
    <property type="match status" value="1"/>
</dbReference>
<dbReference type="InterPro" id="IPR022802">
    <property type="entry name" value="Ribosomal_uS4_arc"/>
</dbReference>
<dbReference type="Gene3D" id="3.10.290.10">
    <property type="entry name" value="RNA-binding S4 domain"/>
    <property type="match status" value="1"/>
</dbReference>
<dbReference type="PANTHER" id="PTHR11831:SF5">
    <property type="entry name" value="40S RIBOSOMAL PROTEIN S9"/>
    <property type="match status" value="1"/>
</dbReference>
<dbReference type="InterPro" id="IPR005710">
    <property type="entry name" value="Ribosomal_uS4_euk/arc"/>
</dbReference>
<dbReference type="AlphaFoldDB" id="A0A7J4IZH8"/>
<proteinExistence type="inferred from homology"/>
<dbReference type="Proteomes" id="UP000565078">
    <property type="component" value="Unassembled WGS sequence"/>
</dbReference>
<protein>
    <recommendedName>
        <fullName evidence="6">Small ribosomal subunit protein uS4</fullName>
    </recommendedName>
</protein>
<comment type="function">
    <text evidence="6">One of the primary rRNA binding proteins, it binds directly to 16S rRNA where it nucleates assembly of the body of the 30S subunit.</text>
</comment>
<evidence type="ECO:0000256" key="3">
    <source>
        <dbReference type="ARBA" id="ARBA00022884"/>
    </source>
</evidence>
<evidence type="ECO:0000313" key="11">
    <source>
        <dbReference type="Proteomes" id="UP000565078"/>
    </source>
</evidence>
<evidence type="ECO:0000256" key="4">
    <source>
        <dbReference type="ARBA" id="ARBA00022980"/>
    </source>
</evidence>
<dbReference type="NCBIfam" id="NF003139">
    <property type="entry name" value="PRK04051.1"/>
    <property type="match status" value="1"/>
</dbReference>
<dbReference type="GO" id="GO:0006412">
    <property type="term" value="P:translation"/>
    <property type="evidence" value="ECO:0007669"/>
    <property type="project" value="UniProtKB-UniRule"/>
</dbReference>
<dbReference type="InterPro" id="IPR036986">
    <property type="entry name" value="S4_RNA-bd_sf"/>
</dbReference>
<comment type="subunit">
    <text evidence="6">Part of the 30S ribosomal subunit. Contacts protein S5. The interaction surface between S4 and S5 is involved in control of translational fidelity.</text>
</comment>
<comment type="similarity">
    <text evidence="1 6">Belongs to the universal ribosomal protein uS4 family.</text>
</comment>
<name>A0A7J4IZH8_9ARCH</name>
<dbReference type="NCBIfam" id="TIGR01018">
    <property type="entry name" value="uS4_arch"/>
    <property type="match status" value="1"/>
</dbReference>
<dbReference type="SMART" id="SM01390">
    <property type="entry name" value="Ribosomal_S4"/>
    <property type="match status" value="1"/>
</dbReference>
<dbReference type="InterPro" id="IPR022801">
    <property type="entry name" value="Ribosomal_uS4"/>
</dbReference>
<comment type="caution">
    <text evidence="10">The sequence shown here is derived from an EMBL/GenBank/DDBJ whole genome shotgun (WGS) entry which is preliminary data.</text>
</comment>
<evidence type="ECO:0000313" key="10">
    <source>
        <dbReference type="EMBL" id="HIH10294.1"/>
    </source>
</evidence>
<keyword evidence="4 6" id="KW-0689">Ribosomal protein</keyword>